<dbReference type="GO" id="GO:0006352">
    <property type="term" value="P:DNA-templated transcription initiation"/>
    <property type="evidence" value="ECO:0007669"/>
    <property type="project" value="InterPro"/>
</dbReference>
<dbReference type="EMBL" id="VTHL01000007">
    <property type="protein sequence ID" value="TYZ10585.1"/>
    <property type="molecule type" value="Genomic_DNA"/>
</dbReference>
<dbReference type="Gene3D" id="1.10.1740.10">
    <property type="match status" value="1"/>
</dbReference>
<evidence type="ECO:0000313" key="1">
    <source>
        <dbReference type="EMBL" id="TYZ10585.1"/>
    </source>
</evidence>
<dbReference type="Proteomes" id="UP000322791">
    <property type="component" value="Unassembled WGS sequence"/>
</dbReference>
<dbReference type="RefSeq" id="WP_149070659.1">
    <property type="nucleotide sequence ID" value="NZ_VTHL01000007.1"/>
</dbReference>
<keyword evidence="2" id="KW-1185">Reference proteome</keyword>
<evidence type="ECO:0000313" key="2">
    <source>
        <dbReference type="Proteomes" id="UP000322791"/>
    </source>
</evidence>
<protein>
    <recommendedName>
        <fullName evidence="3">Sigma-70 family RNA polymerase sigma factor</fullName>
    </recommendedName>
</protein>
<name>A0A5D6V5X8_9BACT</name>
<gene>
    <name evidence="1" type="ORF">FY528_08980</name>
</gene>
<sequence length="182" mass="20932">METPLHGTQPAHYAAQAQEFLTAILPHMRRLVSYARQVVGWQGADAEELLHDAILTCHRRIEQRGFAGNSEDMVGYMFQQIKHEFQCQIRTSRRHPSADLPGELPDQIESMQIAAGPDPDAVHAFLHRHFAPNDVQIWEYHLQGVTIEESAFLLSMTKSSIHRHLEKIRAALRKEFRVFDEE</sequence>
<reference evidence="1 2" key="1">
    <citation type="submission" date="2019-08" db="EMBL/GenBank/DDBJ databases">
        <authorList>
            <person name="Seo M.-J."/>
        </authorList>
    </citation>
    <scope>NUCLEOTIDE SEQUENCE [LARGE SCALE GENOMIC DNA]</scope>
    <source>
        <strain evidence="1 2">KIGAM108</strain>
    </source>
</reference>
<dbReference type="GO" id="GO:0003700">
    <property type="term" value="F:DNA-binding transcription factor activity"/>
    <property type="evidence" value="ECO:0007669"/>
    <property type="project" value="InterPro"/>
</dbReference>
<proteinExistence type="predicted"/>
<accession>A0A5D6V5X8</accession>
<evidence type="ECO:0008006" key="3">
    <source>
        <dbReference type="Google" id="ProtNLM"/>
    </source>
</evidence>
<organism evidence="1 2">
    <name type="scientific">Hymenobacter lutimineralis</name>
    <dbReference type="NCBI Taxonomy" id="2606448"/>
    <lineage>
        <taxon>Bacteria</taxon>
        <taxon>Pseudomonadati</taxon>
        <taxon>Bacteroidota</taxon>
        <taxon>Cytophagia</taxon>
        <taxon>Cytophagales</taxon>
        <taxon>Hymenobacteraceae</taxon>
        <taxon>Hymenobacter</taxon>
    </lineage>
</organism>
<dbReference type="AlphaFoldDB" id="A0A5D6V5X8"/>
<dbReference type="SUPFAM" id="SSF88946">
    <property type="entry name" value="Sigma2 domain of RNA polymerase sigma factors"/>
    <property type="match status" value="1"/>
</dbReference>
<comment type="caution">
    <text evidence="1">The sequence shown here is derived from an EMBL/GenBank/DDBJ whole genome shotgun (WGS) entry which is preliminary data.</text>
</comment>
<dbReference type="InterPro" id="IPR013325">
    <property type="entry name" value="RNA_pol_sigma_r2"/>
</dbReference>